<organism evidence="2 3">
    <name type="scientific">Orchesella dallaii</name>
    <dbReference type="NCBI Taxonomy" id="48710"/>
    <lineage>
        <taxon>Eukaryota</taxon>
        <taxon>Metazoa</taxon>
        <taxon>Ecdysozoa</taxon>
        <taxon>Arthropoda</taxon>
        <taxon>Hexapoda</taxon>
        <taxon>Collembola</taxon>
        <taxon>Entomobryomorpha</taxon>
        <taxon>Entomobryoidea</taxon>
        <taxon>Orchesellidae</taxon>
        <taxon>Orchesellinae</taxon>
        <taxon>Orchesella</taxon>
    </lineage>
</organism>
<dbReference type="EMBL" id="CAXLJM020000161">
    <property type="protein sequence ID" value="CAL8144720.1"/>
    <property type="molecule type" value="Genomic_DNA"/>
</dbReference>
<reference evidence="2 3" key="1">
    <citation type="submission" date="2024-08" db="EMBL/GenBank/DDBJ databases">
        <authorList>
            <person name="Cucini C."/>
            <person name="Frati F."/>
        </authorList>
    </citation>
    <scope>NUCLEOTIDE SEQUENCE [LARGE SCALE GENOMIC DNA]</scope>
</reference>
<proteinExistence type="predicted"/>
<evidence type="ECO:0000313" key="3">
    <source>
        <dbReference type="Proteomes" id="UP001642540"/>
    </source>
</evidence>
<evidence type="ECO:0000313" key="2">
    <source>
        <dbReference type="EMBL" id="CAL8144720.1"/>
    </source>
</evidence>
<feature type="transmembrane region" description="Helical" evidence="1">
    <location>
        <begin position="385"/>
        <end position="411"/>
    </location>
</feature>
<feature type="transmembrane region" description="Helical" evidence="1">
    <location>
        <begin position="144"/>
        <end position="162"/>
    </location>
</feature>
<comment type="caution">
    <text evidence="2">The sequence shown here is derived from an EMBL/GenBank/DDBJ whole genome shotgun (WGS) entry which is preliminary data.</text>
</comment>
<dbReference type="Proteomes" id="UP001642540">
    <property type="component" value="Unassembled WGS sequence"/>
</dbReference>
<sequence>MEKVNSSIGIISAFPVGSELWLTTFFNFCYITYTIPIRLKLDAHKNQYVLQSSFIRTIIFRIRGFLISAQYLIYFLVHTTTLFRSDIGVLGVIWAGFELGRIGLVLGYLTSMISSSTQIRLLELVNLIKGDKTRTLDTNKRLRVYGEVVFISVISIIMPMYIDVNSFVTMEFKKKLQFKWYSFIELDKKKADSVLSTADSSHDDFSWWKGVISCILVMSDIDQICMAGGSLVLFVLTGKTMEAVCIHFVSSIRDTQKFCSVSSDEIIMKFWKIRRAFAILSCSFGMALIMLVISNGTRTCVGIIWVFRTETASSNVINMLINIAVFIYFLFLAANASNQLLIVPRLLNTLDSHHHRRNGSSTCLKKIIAVHEINSGSVGLCSSGFFVVSYGFITGMLVTVMSNSAIVLQYFELLLLPQNSTTTETGSAR</sequence>
<gene>
    <name evidence="2" type="ORF">ODALV1_LOCUS30278</name>
</gene>
<keyword evidence="3" id="KW-1185">Reference proteome</keyword>
<feature type="transmembrane region" description="Helical" evidence="1">
    <location>
        <begin position="89"/>
        <end position="110"/>
    </location>
</feature>
<accession>A0ABP1S6K6</accession>
<feature type="transmembrane region" description="Helical" evidence="1">
    <location>
        <begin position="58"/>
        <end position="77"/>
    </location>
</feature>
<keyword evidence="1" id="KW-0812">Transmembrane</keyword>
<keyword evidence="1" id="KW-1133">Transmembrane helix</keyword>
<evidence type="ECO:0000256" key="1">
    <source>
        <dbReference type="SAM" id="Phobius"/>
    </source>
</evidence>
<feature type="transmembrane region" description="Helical" evidence="1">
    <location>
        <begin position="316"/>
        <end position="336"/>
    </location>
</feature>
<protein>
    <recommendedName>
        <fullName evidence="4">Gustatory receptor</fullName>
    </recommendedName>
</protein>
<feature type="transmembrane region" description="Helical" evidence="1">
    <location>
        <begin position="276"/>
        <end position="296"/>
    </location>
</feature>
<name>A0ABP1S6K6_9HEXA</name>
<evidence type="ECO:0008006" key="4">
    <source>
        <dbReference type="Google" id="ProtNLM"/>
    </source>
</evidence>
<feature type="transmembrane region" description="Helical" evidence="1">
    <location>
        <begin position="20"/>
        <end position="37"/>
    </location>
</feature>
<keyword evidence="1" id="KW-0472">Membrane</keyword>